<feature type="domain" description="Thioesterase" evidence="2">
    <location>
        <begin position="31"/>
        <end position="246"/>
    </location>
</feature>
<dbReference type="Pfam" id="PF00975">
    <property type="entry name" value="Thioesterase"/>
    <property type="match status" value="1"/>
</dbReference>
<evidence type="ECO:0000256" key="1">
    <source>
        <dbReference type="SAM" id="MobiDB-lite"/>
    </source>
</evidence>
<dbReference type="EMBL" id="CABFNS010001026">
    <property type="protein sequence ID" value="VUC37661.1"/>
    <property type="molecule type" value="Genomic_DNA"/>
</dbReference>
<protein>
    <recommendedName>
        <fullName evidence="2">Thioesterase domain-containing protein</fullName>
    </recommendedName>
</protein>
<accession>A0ABY6V219</accession>
<dbReference type="InterPro" id="IPR001031">
    <property type="entry name" value="Thioesterase"/>
</dbReference>
<dbReference type="InterPro" id="IPR029058">
    <property type="entry name" value="AB_hydrolase_fold"/>
</dbReference>
<evidence type="ECO:0000313" key="3">
    <source>
        <dbReference type="EMBL" id="VUC37661.1"/>
    </source>
</evidence>
<dbReference type="Proteomes" id="UP000766486">
    <property type="component" value="Unassembled WGS sequence"/>
</dbReference>
<feature type="region of interest" description="Disordered" evidence="1">
    <location>
        <begin position="1"/>
        <end position="24"/>
    </location>
</feature>
<reference evidence="3 4" key="1">
    <citation type="submission" date="2019-06" db="EMBL/GenBank/DDBJ databases">
        <authorList>
            <person name="Broberg M."/>
        </authorList>
    </citation>
    <scope>NUCLEOTIDE SEQUENCE [LARGE SCALE GENOMIC DNA]</scope>
</reference>
<organism evidence="3 4">
    <name type="scientific">Bionectria ochroleuca</name>
    <name type="common">Gliocladium roseum</name>
    <dbReference type="NCBI Taxonomy" id="29856"/>
    <lineage>
        <taxon>Eukaryota</taxon>
        <taxon>Fungi</taxon>
        <taxon>Dikarya</taxon>
        <taxon>Ascomycota</taxon>
        <taxon>Pezizomycotina</taxon>
        <taxon>Sordariomycetes</taxon>
        <taxon>Hypocreomycetidae</taxon>
        <taxon>Hypocreales</taxon>
        <taxon>Bionectriaceae</taxon>
        <taxon>Clonostachys</taxon>
    </lineage>
</organism>
<dbReference type="Gene3D" id="3.40.50.1820">
    <property type="entry name" value="alpha/beta hydrolase"/>
    <property type="match status" value="1"/>
</dbReference>
<comment type="caution">
    <text evidence="3">The sequence shown here is derived from an EMBL/GenBank/DDBJ whole genome shotgun (WGS) entry which is preliminary data.</text>
</comment>
<keyword evidence="4" id="KW-1185">Reference proteome</keyword>
<gene>
    <name evidence="3" type="ORF">CLO192961_LOCUS478730</name>
</gene>
<evidence type="ECO:0000313" key="4">
    <source>
        <dbReference type="Proteomes" id="UP000766486"/>
    </source>
</evidence>
<name>A0ABY6V219_BIOOC</name>
<dbReference type="SUPFAM" id="SSF53474">
    <property type="entry name" value="alpha/beta-Hydrolases"/>
    <property type="match status" value="1"/>
</dbReference>
<proteinExistence type="predicted"/>
<evidence type="ECO:0000259" key="2">
    <source>
        <dbReference type="Pfam" id="PF00975"/>
    </source>
</evidence>
<sequence length="261" mass="28709">MPDEPNKGGGLMANPTMIQPSPSRQANRTPLVLIHDGSGLIFSYFWLGTLGRAVYGISNPNFETGGGFEGGLRQMAQTYVPFIKSVVPSGKVLLGGWSLGGLLALEIAHLLAQDNDINVSGILLLDSAYPKVAREIKTSDHFDRALSSSNASLGAQVQEAFSNARKMIDEWQPPIWEDKDTFPPPAILLKATDYVLGQGDEVATVDIARKTQRLGWDEYEHKFIRTVLYIAGHHFNIFAEDKVPELTKKVMMACTMLDTQF</sequence>